<evidence type="ECO:0000256" key="1">
    <source>
        <dbReference type="SAM" id="MobiDB-lite"/>
    </source>
</evidence>
<feature type="compositionally biased region" description="Basic and acidic residues" evidence="1">
    <location>
        <begin position="1"/>
        <end position="12"/>
    </location>
</feature>
<accession>A0ABV9BAP9</accession>
<feature type="region of interest" description="Disordered" evidence="1">
    <location>
        <begin position="1"/>
        <end position="22"/>
    </location>
</feature>
<dbReference type="PANTHER" id="PTHR33627">
    <property type="entry name" value="TRANSPOSASE"/>
    <property type="match status" value="1"/>
</dbReference>
<dbReference type="Proteomes" id="UP001595839">
    <property type="component" value="Unassembled WGS sequence"/>
</dbReference>
<reference evidence="4" key="1">
    <citation type="journal article" date="2019" name="Int. J. Syst. Evol. Microbiol.">
        <title>The Global Catalogue of Microorganisms (GCM) 10K type strain sequencing project: providing services to taxonomists for standard genome sequencing and annotation.</title>
        <authorList>
            <consortium name="The Broad Institute Genomics Platform"/>
            <consortium name="The Broad Institute Genome Sequencing Center for Infectious Disease"/>
            <person name="Wu L."/>
            <person name="Ma J."/>
        </authorList>
    </citation>
    <scope>NUCLEOTIDE SEQUENCE [LARGE SCALE GENOMIC DNA]</scope>
    <source>
        <strain evidence="4">CGMCC 4.7177</strain>
    </source>
</reference>
<comment type="caution">
    <text evidence="3">The sequence shown here is derived from an EMBL/GenBank/DDBJ whole genome shotgun (WGS) entry which is preliminary data.</text>
</comment>
<dbReference type="EMBL" id="JBHSFK010000059">
    <property type="protein sequence ID" value="MFC4507651.1"/>
    <property type="molecule type" value="Genomic_DNA"/>
</dbReference>
<dbReference type="RefSeq" id="WP_381179535.1">
    <property type="nucleotide sequence ID" value="NZ_JBHSFK010000059.1"/>
</dbReference>
<dbReference type="InterPro" id="IPR038721">
    <property type="entry name" value="IS701-like_DDE_dom"/>
</dbReference>
<dbReference type="InterPro" id="IPR039365">
    <property type="entry name" value="IS701-like"/>
</dbReference>
<gene>
    <name evidence="3" type="ORF">ACFPIH_50990</name>
</gene>
<proteinExistence type="predicted"/>
<dbReference type="PANTHER" id="PTHR33627:SF1">
    <property type="entry name" value="TRANSPOSASE"/>
    <property type="match status" value="1"/>
</dbReference>
<evidence type="ECO:0000259" key="2">
    <source>
        <dbReference type="Pfam" id="PF13546"/>
    </source>
</evidence>
<feature type="region of interest" description="Disordered" evidence="1">
    <location>
        <begin position="404"/>
        <end position="433"/>
    </location>
</feature>
<evidence type="ECO:0000313" key="4">
    <source>
        <dbReference type="Proteomes" id="UP001595839"/>
    </source>
</evidence>
<sequence length="433" mass="48537">MTEHYATSDRRPVRPAGSPTEGAEGVTAFAETLFGHLPRADQRRWARLYLRGLLTAPGRKSVRHLAAAVCASPTASQSLHQFLNASPWDWAPVRSELLGWTERRTTVRALSIGTAILPKRGEHSCGVHRRFVPALGRTVNCQVGLGVFVSSEDGDIPVDWRLLLPRQWDEDERLRERARIPRGVRKVPLWSHAVSLIEDVAPWGERLPVVAELGDCLEAGPLAIVLDRRGHDFVIAVPPDLRVLPADGDLGLPVAARRGAMPSREAVPALALLHRRGRAPLPVHQRGTARPRSGGTRSDRGSDRTRWALARLPGSHHVFRLFTEVHPAEGPYPRVWISNLLDRPTGHLLDLARRHHGTGLALDRLERDFGMLDFEGRSYPGWHHHMTLISAAYAYGLLSGARERTREEARERTREEARERTREEARERTREPV</sequence>
<keyword evidence="4" id="KW-1185">Reference proteome</keyword>
<name>A0ABV9BAP9_9ACTN</name>
<evidence type="ECO:0000313" key="3">
    <source>
        <dbReference type="EMBL" id="MFC4507651.1"/>
    </source>
</evidence>
<feature type="domain" description="Transposase IS701-like DDE" evidence="2">
    <location>
        <begin position="33"/>
        <end position="282"/>
    </location>
</feature>
<protein>
    <submittedName>
        <fullName evidence="3">IS701 family transposase</fullName>
    </submittedName>
</protein>
<organism evidence="3 4">
    <name type="scientific">Streptomyces vulcanius</name>
    <dbReference type="NCBI Taxonomy" id="1441876"/>
    <lineage>
        <taxon>Bacteria</taxon>
        <taxon>Bacillati</taxon>
        <taxon>Actinomycetota</taxon>
        <taxon>Actinomycetes</taxon>
        <taxon>Kitasatosporales</taxon>
        <taxon>Streptomycetaceae</taxon>
        <taxon>Streptomyces</taxon>
    </lineage>
</organism>
<feature type="region of interest" description="Disordered" evidence="1">
    <location>
        <begin position="282"/>
        <end position="304"/>
    </location>
</feature>
<dbReference type="Pfam" id="PF13546">
    <property type="entry name" value="DDE_5"/>
    <property type="match status" value="1"/>
</dbReference>